<sequence>MSSSRPARPARSPRAAVTAPPAALVAPLAALLVALVLTGCTALAQGGTVAGAAAGDTTPLAELDVLDDPRSWTGESLARTAQAPVDPVADDPQPHLPVTVTDAQGTEVTVTDTSRILALDLYGSLSRTVYELGLGDRVVGRDTSSTFAEIADLPLVTANGHELTGEAILELAPTVILTDTTLGPWDVVLQMRDAGIPVVVLDPHRSVETSGDLTRTVAEALGVPEAGEDLAQRSQAAVDDVVAQIARMAPQKKADKLRVAFLYVRGQAGVYYLFGDGSGADSLVESLGAVDVATEIGWEGMRPVNDEGIIAAQPDVLLMMSKGLDSVGGVDGLLEQLPALAQTPAGSHRRVVAMDDSQILSFGPATADVLDALARAFYAPESLAAGSLG</sequence>
<evidence type="ECO:0000313" key="4">
    <source>
        <dbReference type="Proteomes" id="UP001501138"/>
    </source>
</evidence>
<protein>
    <submittedName>
        <fullName evidence="3">Hemin ABC transporter substrate-binding protein</fullName>
    </submittedName>
</protein>
<accession>A0ABN2JFU5</accession>
<reference evidence="3 4" key="1">
    <citation type="journal article" date="2019" name="Int. J. Syst. Evol. Microbiol.">
        <title>The Global Catalogue of Microorganisms (GCM) 10K type strain sequencing project: providing services to taxonomists for standard genome sequencing and annotation.</title>
        <authorList>
            <consortium name="The Broad Institute Genomics Platform"/>
            <consortium name="The Broad Institute Genome Sequencing Center for Infectious Disease"/>
            <person name="Wu L."/>
            <person name="Ma J."/>
        </authorList>
    </citation>
    <scope>NUCLEOTIDE SEQUENCE [LARGE SCALE GENOMIC DNA]</scope>
    <source>
        <strain evidence="3 4">JCM 15589</strain>
    </source>
</reference>
<dbReference type="RefSeq" id="WP_344248326.1">
    <property type="nucleotide sequence ID" value="NZ_BAAAPM010000003.1"/>
</dbReference>
<dbReference type="PROSITE" id="PS50983">
    <property type="entry name" value="FE_B12_PBP"/>
    <property type="match status" value="1"/>
</dbReference>
<dbReference type="Gene3D" id="3.40.50.1980">
    <property type="entry name" value="Nitrogenase molybdenum iron protein domain"/>
    <property type="match status" value="2"/>
</dbReference>
<gene>
    <name evidence="3" type="ORF">GCM10009809_21010</name>
</gene>
<dbReference type="SUPFAM" id="SSF53807">
    <property type="entry name" value="Helical backbone' metal receptor"/>
    <property type="match status" value="1"/>
</dbReference>
<proteinExistence type="inferred from homology"/>
<comment type="similarity">
    <text evidence="1">Belongs to the bacterial solute-binding protein 8 family.</text>
</comment>
<comment type="caution">
    <text evidence="3">The sequence shown here is derived from an EMBL/GenBank/DDBJ whole genome shotgun (WGS) entry which is preliminary data.</text>
</comment>
<keyword evidence="4" id="KW-1185">Reference proteome</keyword>
<dbReference type="InterPro" id="IPR002491">
    <property type="entry name" value="ABC_transptr_periplasmic_BD"/>
</dbReference>
<dbReference type="Proteomes" id="UP001501138">
    <property type="component" value="Unassembled WGS sequence"/>
</dbReference>
<evidence type="ECO:0000256" key="1">
    <source>
        <dbReference type="ARBA" id="ARBA00008814"/>
    </source>
</evidence>
<organism evidence="3 4">
    <name type="scientific">Isoptericola hypogeus</name>
    <dbReference type="NCBI Taxonomy" id="300179"/>
    <lineage>
        <taxon>Bacteria</taxon>
        <taxon>Bacillati</taxon>
        <taxon>Actinomycetota</taxon>
        <taxon>Actinomycetes</taxon>
        <taxon>Micrococcales</taxon>
        <taxon>Promicromonosporaceae</taxon>
        <taxon>Isoptericola</taxon>
    </lineage>
</organism>
<dbReference type="Pfam" id="PF01497">
    <property type="entry name" value="Peripla_BP_2"/>
    <property type="match status" value="1"/>
</dbReference>
<name>A0ABN2JFU5_9MICO</name>
<evidence type="ECO:0000259" key="2">
    <source>
        <dbReference type="PROSITE" id="PS50983"/>
    </source>
</evidence>
<dbReference type="InterPro" id="IPR050902">
    <property type="entry name" value="ABC_Transporter_SBP"/>
</dbReference>
<evidence type="ECO:0000313" key="3">
    <source>
        <dbReference type="EMBL" id="GAA1725031.1"/>
    </source>
</evidence>
<dbReference type="PANTHER" id="PTHR30535">
    <property type="entry name" value="VITAMIN B12-BINDING PROTEIN"/>
    <property type="match status" value="1"/>
</dbReference>
<dbReference type="EMBL" id="BAAAPM010000003">
    <property type="protein sequence ID" value="GAA1725031.1"/>
    <property type="molecule type" value="Genomic_DNA"/>
</dbReference>
<dbReference type="PANTHER" id="PTHR30535:SF4">
    <property type="entry name" value="HEMIN-BINDING PERIPLASMIC PROTEIN HMUT"/>
    <property type="match status" value="1"/>
</dbReference>
<feature type="domain" description="Fe/B12 periplasmic-binding" evidence="2">
    <location>
        <begin position="117"/>
        <end position="381"/>
    </location>
</feature>